<keyword evidence="3" id="KW-1185">Reference proteome</keyword>
<dbReference type="Pfam" id="PF09669">
    <property type="entry name" value="Phage_pRha"/>
    <property type="match status" value="1"/>
</dbReference>
<dbReference type="Proteomes" id="UP000424966">
    <property type="component" value="Chromosome"/>
</dbReference>
<gene>
    <name evidence="2" type="ORF">FOC37_04380</name>
</gene>
<dbReference type="GeneID" id="58045472"/>
<name>A0ABX6F483_YERIN</name>
<dbReference type="InterPro" id="IPR014054">
    <property type="entry name" value="Phage_regulatory_Rha"/>
</dbReference>
<dbReference type="InterPro" id="IPR005039">
    <property type="entry name" value="Ant_C"/>
</dbReference>
<evidence type="ECO:0000313" key="3">
    <source>
        <dbReference type="Proteomes" id="UP000424966"/>
    </source>
</evidence>
<reference evidence="2 3" key="1">
    <citation type="submission" date="2019-11" db="EMBL/GenBank/DDBJ databases">
        <title>FDA dAtabase for Regulatory Grade micrObial Sequences (FDA-ARGOS): Supporting development and validation of Infectious Disease Dx tests.</title>
        <authorList>
            <person name="Patel R."/>
            <person name="Rucinski S."/>
            <person name="Tallon L."/>
            <person name="Sadzewicz L."/>
            <person name="Vavikolanu K."/>
            <person name="Mehta A."/>
            <person name="Aluvathingal J."/>
            <person name="Nadendla S."/>
            <person name="Nandy P."/>
            <person name="Geyer C."/>
            <person name="Yan Y."/>
            <person name="Sichtig H."/>
        </authorList>
    </citation>
    <scope>NUCLEOTIDE SEQUENCE [LARGE SCALE GENOMIC DNA]</scope>
    <source>
        <strain evidence="2 3">FDAARGOS_729</strain>
    </source>
</reference>
<dbReference type="EMBL" id="CP046294">
    <property type="protein sequence ID" value="QGR69671.1"/>
    <property type="molecule type" value="Genomic_DNA"/>
</dbReference>
<dbReference type="Pfam" id="PF03374">
    <property type="entry name" value="ANT"/>
    <property type="match status" value="1"/>
</dbReference>
<protein>
    <submittedName>
        <fullName evidence="2">Phage regulatory protein/antirepressor Ant</fullName>
    </submittedName>
</protein>
<organism evidence="2 3">
    <name type="scientific">Yersinia intermedia</name>
    <dbReference type="NCBI Taxonomy" id="631"/>
    <lineage>
        <taxon>Bacteria</taxon>
        <taxon>Pseudomonadati</taxon>
        <taxon>Pseudomonadota</taxon>
        <taxon>Gammaproteobacteria</taxon>
        <taxon>Enterobacterales</taxon>
        <taxon>Yersiniaceae</taxon>
        <taxon>Yersinia</taxon>
    </lineage>
</organism>
<proteinExistence type="predicted"/>
<accession>A0ABX6F483</accession>
<evidence type="ECO:0000313" key="2">
    <source>
        <dbReference type="EMBL" id="QGR69671.1"/>
    </source>
</evidence>
<evidence type="ECO:0000259" key="1">
    <source>
        <dbReference type="Pfam" id="PF03374"/>
    </source>
</evidence>
<sequence length="233" mass="26632">MTHSVISVSVTNSTVTMNSREIAELTEKQHGHVCRDIESMFEELNEPKEGYIHTWIHPQNGQEYREFKLDREHVECLLAGYSAVLRMNVIRRLRELESKNNIPQSLPEALRLAADLAEEKQQLENQLSIAAPKVEFVDRYVKANGSMTFRQVAKLLNAKEHEFNCFLLDQHIMYRLNGALTPRQQHSALGRFEVKTGTNTLNNHAFAQSRFTPKGVKWVGGLWAEYLAKKGAA</sequence>
<feature type="domain" description="Antirepressor protein C-terminal" evidence="1">
    <location>
        <begin position="124"/>
        <end position="223"/>
    </location>
</feature>
<dbReference type="RefSeq" id="WP_155967501.1">
    <property type="nucleotide sequence ID" value="NZ_CP046293.1"/>
</dbReference>